<name>A0ABV4V7F1_9BACL</name>
<accession>A0ABV4V7F1</accession>
<proteinExistence type="predicted"/>
<dbReference type="Proteomes" id="UP001575622">
    <property type="component" value="Unassembled WGS sequence"/>
</dbReference>
<comment type="caution">
    <text evidence="1">The sequence shown here is derived from an EMBL/GenBank/DDBJ whole genome shotgun (WGS) entry which is preliminary data.</text>
</comment>
<evidence type="ECO:0000313" key="1">
    <source>
        <dbReference type="EMBL" id="MFB0845264.1"/>
    </source>
</evidence>
<protein>
    <submittedName>
        <fullName evidence="1">Uncharacterized protein</fullName>
    </submittedName>
</protein>
<evidence type="ECO:0000313" key="2">
    <source>
        <dbReference type="Proteomes" id="UP001575622"/>
    </source>
</evidence>
<dbReference type="RefSeq" id="WP_373955425.1">
    <property type="nucleotide sequence ID" value="NZ_JBHDLN010000013.1"/>
</dbReference>
<reference evidence="1 2" key="1">
    <citation type="submission" date="2024-09" db="EMBL/GenBank/DDBJ databases">
        <authorList>
            <person name="Makale K.P.P."/>
            <person name="Makhzoum A."/>
            <person name="Rantong G."/>
            <person name="Rahube T.O."/>
        </authorList>
    </citation>
    <scope>NUCLEOTIDE SEQUENCE [LARGE SCALE GENOMIC DNA]</scope>
    <source>
        <strain evidence="1 2">KM_D13</strain>
    </source>
</reference>
<gene>
    <name evidence="1" type="ORF">ACEU3E_24055</name>
</gene>
<sequence>MSILLKVERESGGQPIELGNGQITGYSYTNTSPSDFLAKAYNAEHSIQIRGEIPLRLLPPVEQDADNSNTLYAWALTEYRPDNDYYRTVTVQIVRHEKTIREVTFTHAYVNVYQERVNGMKGVLEFELVVRQKKDQLDSIRFDSVAIGIEEDSKKEKGSRVTILSNAPKIEPFFYDYKENDGVNLLKLNPLMKENSPLNYTTILHGDEEDEGLPQNIQDEIEFISKYWESTPHQNVKDEIHKVANALRDIGRSGNEYVVMRFNTFIPMKKISAIPKFVEGLGDGRDFDVSSHSNRTVQYAVVDYVTGQVTSFNFTGTSHQTFFDKPLDEATIPNDNMSVSPGLNGNNLYFSVSSGNPLIPVAKIDYKIMFKINRDNGTISYDGVRNEFPAYEVYYSSNGTDYKTVLQYMPSDSYFSPGGLFDFIGNQAVRGTVSVK</sequence>
<keyword evidence="2" id="KW-1185">Reference proteome</keyword>
<dbReference type="EMBL" id="JBHDLN010000013">
    <property type="protein sequence ID" value="MFB0845264.1"/>
    <property type="molecule type" value="Genomic_DNA"/>
</dbReference>
<organism evidence="1 2">
    <name type="scientific">Paenibacillus oleatilyticus</name>
    <dbReference type="NCBI Taxonomy" id="2594886"/>
    <lineage>
        <taxon>Bacteria</taxon>
        <taxon>Bacillati</taxon>
        <taxon>Bacillota</taxon>
        <taxon>Bacilli</taxon>
        <taxon>Bacillales</taxon>
        <taxon>Paenibacillaceae</taxon>
        <taxon>Paenibacillus</taxon>
    </lineage>
</organism>